<gene>
    <name evidence="1" type="ORF">B0H17DRAFT_1211394</name>
</gene>
<sequence length="103" mass="11401">MRNRRTSSTARVPIAVQRHPAAANVALNAYLFHLAPSPNCPHCPVPESVTVPRLLLSCPADQRLVQRLGTARLSLRRLLSAKIDAKPVLDFVRDTGRLPRYAL</sequence>
<dbReference type="Proteomes" id="UP001221757">
    <property type="component" value="Unassembled WGS sequence"/>
</dbReference>
<comment type="caution">
    <text evidence="1">The sequence shown here is derived from an EMBL/GenBank/DDBJ whole genome shotgun (WGS) entry which is preliminary data.</text>
</comment>
<evidence type="ECO:0000313" key="1">
    <source>
        <dbReference type="EMBL" id="KAJ7664221.1"/>
    </source>
</evidence>
<name>A0AAD7CV65_MYCRO</name>
<accession>A0AAD7CV65</accession>
<protein>
    <recommendedName>
        <fullName evidence="3">Reverse transcriptase zinc-binding domain-containing protein</fullName>
    </recommendedName>
</protein>
<proteinExistence type="predicted"/>
<reference evidence="1" key="1">
    <citation type="submission" date="2023-03" db="EMBL/GenBank/DDBJ databases">
        <title>Massive genome expansion in bonnet fungi (Mycena s.s.) driven by repeated elements and novel gene families across ecological guilds.</title>
        <authorList>
            <consortium name="Lawrence Berkeley National Laboratory"/>
            <person name="Harder C.B."/>
            <person name="Miyauchi S."/>
            <person name="Viragh M."/>
            <person name="Kuo A."/>
            <person name="Thoen E."/>
            <person name="Andreopoulos B."/>
            <person name="Lu D."/>
            <person name="Skrede I."/>
            <person name="Drula E."/>
            <person name="Henrissat B."/>
            <person name="Morin E."/>
            <person name="Kohler A."/>
            <person name="Barry K."/>
            <person name="LaButti K."/>
            <person name="Morin E."/>
            <person name="Salamov A."/>
            <person name="Lipzen A."/>
            <person name="Mereny Z."/>
            <person name="Hegedus B."/>
            <person name="Baldrian P."/>
            <person name="Stursova M."/>
            <person name="Weitz H."/>
            <person name="Taylor A."/>
            <person name="Grigoriev I.V."/>
            <person name="Nagy L.G."/>
            <person name="Martin F."/>
            <person name="Kauserud H."/>
        </authorList>
    </citation>
    <scope>NUCLEOTIDE SEQUENCE</scope>
    <source>
        <strain evidence="1">CBHHK067</strain>
    </source>
</reference>
<evidence type="ECO:0008006" key="3">
    <source>
        <dbReference type="Google" id="ProtNLM"/>
    </source>
</evidence>
<dbReference type="AlphaFoldDB" id="A0AAD7CV65"/>
<evidence type="ECO:0000313" key="2">
    <source>
        <dbReference type="Proteomes" id="UP001221757"/>
    </source>
</evidence>
<organism evidence="1 2">
    <name type="scientific">Mycena rosella</name>
    <name type="common">Pink bonnet</name>
    <name type="synonym">Agaricus rosellus</name>
    <dbReference type="NCBI Taxonomy" id="1033263"/>
    <lineage>
        <taxon>Eukaryota</taxon>
        <taxon>Fungi</taxon>
        <taxon>Dikarya</taxon>
        <taxon>Basidiomycota</taxon>
        <taxon>Agaricomycotina</taxon>
        <taxon>Agaricomycetes</taxon>
        <taxon>Agaricomycetidae</taxon>
        <taxon>Agaricales</taxon>
        <taxon>Marasmiineae</taxon>
        <taxon>Mycenaceae</taxon>
        <taxon>Mycena</taxon>
    </lineage>
</organism>
<keyword evidence="2" id="KW-1185">Reference proteome</keyword>
<dbReference type="EMBL" id="JARKIE010000225">
    <property type="protein sequence ID" value="KAJ7664221.1"/>
    <property type="molecule type" value="Genomic_DNA"/>
</dbReference>